<organism evidence="2 3">
    <name type="scientific">Acyrthosiphon pisum</name>
    <name type="common">Pea aphid</name>
    <dbReference type="NCBI Taxonomy" id="7029"/>
    <lineage>
        <taxon>Eukaryota</taxon>
        <taxon>Metazoa</taxon>
        <taxon>Ecdysozoa</taxon>
        <taxon>Arthropoda</taxon>
        <taxon>Hexapoda</taxon>
        <taxon>Insecta</taxon>
        <taxon>Pterygota</taxon>
        <taxon>Neoptera</taxon>
        <taxon>Paraneoptera</taxon>
        <taxon>Hemiptera</taxon>
        <taxon>Sternorrhyncha</taxon>
        <taxon>Aphidomorpha</taxon>
        <taxon>Aphidoidea</taxon>
        <taxon>Aphididae</taxon>
        <taxon>Macrosiphini</taxon>
        <taxon>Acyrthosiphon</taxon>
    </lineage>
</organism>
<sequence>MVTTIHERKLVFTVRLRNSILTIRVTMSSKPKQDLPAEEETEEDFMTRITQPRIWTVFKSEFIFQVFVDERFDEVLDMFKNNYIYEESLCNNNTLSSDQDSVDQFLYLIKHWISDTLSSIVIEKSSGKCIGIIVCRFCSIEDNSLEFSRLRLYEGEKWNIIQNFKNYLSQKVDIYKYYKTVAFFRVYAWFILPPYRGQGLGKKLLECVINQQLPEMVHLGCNVISGIFTNKKSQGIANSLGLKTLYEANYPEWANQNNVVLNKNVKAENTTASVMACQINEKQTLQS</sequence>
<dbReference type="GO" id="GO:0008080">
    <property type="term" value="F:N-acetyltransferase activity"/>
    <property type="evidence" value="ECO:0007669"/>
    <property type="project" value="TreeGrafter"/>
</dbReference>
<dbReference type="OrthoDB" id="6588672at2759"/>
<reference evidence="2" key="2">
    <citation type="submission" date="2022-06" db="UniProtKB">
        <authorList>
            <consortium name="EnsemblMetazoa"/>
        </authorList>
    </citation>
    <scope>IDENTIFICATION</scope>
</reference>
<evidence type="ECO:0000313" key="2">
    <source>
        <dbReference type="EnsemblMetazoa" id="XP_016658338.2"/>
    </source>
</evidence>
<dbReference type="EnsemblMetazoa" id="XM_016802849.2">
    <property type="protein sequence ID" value="XP_016658338.2"/>
    <property type="gene ID" value="LOC107883220"/>
</dbReference>
<dbReference type="PANTHER" id="PTHR20905:SF28">
    <property type="entry name" value="GH28833P-RELATED"/>
    <property type="match status" value="1"/>
</dbReference>
<dbReference type="SUPFAM" id="SSF55729">
    <property type="entry name" value="Acyl-CoA N-acyltransferases (Nat)"/>
    <property type="match status" value="1"/>
</dbReference>
<proteinExistence type="predicted"/>
<evidence type="ECO:0000313" key="3">
    <source>
        <dbReference type="Proteomes" id="UP000007819"/>
    </source>
</evidence>
<evidence type="ECO:0000259" key="1">
    <source>
        <dbReference type="Pfam" id="PF00583"/>
    </source>
</evidence>
<dbReference type="Pfam" id="PF00583">
    <property type="entry name" value="Acetyltransf_1"/>
    <property type="match status" value="1"/>
</dbReference>
<dbReference type="Proteomes" id="UP000007819">
    <property type="component" value="Chromosome X"/>
</dbReference>
<dbReference type="InterPro" id="IPR016181">
    <property type="entry name" value="Acyl_CoA_acyltransferase"/>
</dbReference>
<name>A0A8R2H5J9_ACYPI</name>
<dbReference type="KEGG" id="api:107883220"/>
<feature type="domain" description="N-acetyltransferase" evidence="1">
    <location>
        <begin position="176"/>
        <end position="224"/>
    </location>
</feature>
<keyword evidence="3" id="KW-1185">Reference proteome</keyword>
<protein>
    <recommendedName>
        <fullName evidence="1">N-acetyltransferase domain-containing protein</fullName>
    </recommendedName>
</protein>
<dbReference type="CDD" id="cd04301">
    <property type="entry name" value="NAT_SF"/>
    <property type="match status" value="1"/>
</dbReference>
<reference evidence="3" key="1">
    <citation type="submission" date="2010-06" db="EMBL/GenBank/DDBJ databases">
        <authorList>
            <person name="Jiang H."/>
            <person name="Abraham K."/>
            <person name="Ali S."/>
            <person name="Alsbrooks S.L."/>
            <person name="Anim B.N."/>
            <person name="Anosike U.S."/>
            <person name="Attaway T."/>
            <person name="Bandaranaike D.P."/>
            <person name="Battles P.K."/>
            <person name="Bell S.N."/>
            <person name="Bell A.V."/>
            <person name="Beltran B."/>
            <person name="Bickham C."/>
            <person name="Bustamante Y."/>
            <person name="Caleb T."/>
            <person name="Canada A."/>
            <person name="Cardenas V."/>
            <person name="Carter K."/>
            <person name="Chacko J."/>
            <person name="Chandrabose M.N."/>
            <person name="Chavez D."/>
            <person name="Chavez A."/>
            <person name="Chen L."/>
            <person name="Chu H.-S."/>
            <person name="Claassen K.J."/>
            <person name="Cockrell R."/>
            <person name="Collins M."/>
            <person name="Cooper J.A."/>
            <person name="Cree A."/>
            <person name="Curry S.M."/>
            <person name="Da Y."/>
            <person name="Dao M.D."/>
            <person name="Das B."/>
            <person name="Davila M.-L."/>
            <person name="Davy-Carroll L."/>
            <person name="Denson S."/>
            <person name="Dinh H."/>
            <person name="Ebong V.E."/>
            <person name="Edwards J.R."/>
            <person name="Egan A."/>
            <person name="El-Daye J."/>
            <person name="Escobedo L."/>
            <person name="Fernandez S."/>
            <person name="Fernando P.R."/>
            <person name="Flagg N."/>
            <person name="Forbes L.D."/>
            <person name="Fowler R.G."/>
            <person name="Fu Q."/>
            <person name="Gabisi R.A."/>
            <person name="Ganer J."/>
            <person name="Garbino Pronczuk A."/>
            <person name="Garcia R.M."/>
            <person name="Garner T."/>
            <person name="Garrett T.E."/>
            <person name="Gonzalez D.A."/>
            <person name="Hamid H."/>
            <person name="Hawkins E.S."/>
            <person name="Hirani K."/>
            <person name="Hogues M.E."/>
            <person name="Hollins B."/>
            <person name="Hsiao C.-H."/>
            <person name="Jabil R."/>
            <person name="James M.L."/>
            <person name="Jhangiani S.N."/>
            <person name="Johnson B."/>
            <person name="Johnson Q."/>
            <person name="Joshi V."/>
            <person name="Kalu J.B."/>
            <person name="Kam C."/>
            <person name="Kashfia A."/>
            <person name="Keebler J."/>
            <person name="Kisamo H."/>
            <person name="Kovar C.L."/>
            <person name="Lago L.A."/>
            <person name="Lai C.-Y."/>
            <person name="Laidlaw J."/>
            <person name="Lara F."/>
            <person name="Le T.-K."/>
            <person name="Lee S.L."/>
            <person name="Legall F.H."/>
            <person name="Lemon S.J."/>
            <person name="Lewis L.R."/>
            <person name="Li B."/>
            <person name="Liu Y."/>
            <person name="Liu Y.-S."/>
            <person name="Lopez J."/>
            <person name="Lozado R.J."/>
            <person name="Lu J."/>
            <person name="Madu R.C."/>
            <person name="Maheshwari M."/>
            <person name="Maheshwari R."/>
            <person name="Malloy K."/>
            <person name="Martinez E."/>
            <person name="Mathew T."/>
            <person name="Mercado I.C."/>
            <person name="Mercado C."/>
            <person name="Meyer B."/>
            <person name="Montgomery K."/>
            <person name="Morgan M.B."/>
            <person name="Munidasa M."/>
            <person name="Nazareth L.V."/>
            <person name="Nelson J."/>
            <person name="Ng B.M."/>
            <person name="Nguyen N.B."/>
            <person name="Nguyen P.Q."/>
            <person name="Nguyen T."/>
            <person name="Obregon M."/>
            <person name="Okwuonu G.O."/>
            <person name="Onwere C.G."/>
            <person name="Orozco G."/>
            <person name="Parra A."/>
            <person name="Patel S."/>
            <person name="Patil S."/>
            <person name="Perez A."/>
            <person name="Perez Y."/>
            <person name="Pham C."/>
            <person name="Primus E.L."/>
            <person name="Pu L.-L."/>
            <person name="Puazo M."/>
            <person name="Qin X."/>
            <person name="Quiroz J.B."/>
            <person name="Reese J."/>
            <person name="Richards S."/>
            <person name="Rives C.M."/>
            <person name="Robberts R."/>
            <person name="Ruiz S.J."/>
            <person name="Ruiz M.J."/>
            <person name="Santibanez J."/>
            <person name="Schneider B.W."/>
            <person name="Sisson I."/>
            <person name="Smith M."/>
            <person name="Sodergren E."/>
            <person name="Song X.-Z."/>
            <person name="Song B.B."/>
            <person name="Summersgill H."/>
            <person name="Thelus R."/>
            <person name="Thornton R.D."/>
            <person name="Trejos Z.Y."/>
            <person name="Usmani K."/>
            <person name="Vattathil S."/>
            <person name="Villasana D."/>
            <person name="Walker D.L."/>
            <person name="Wang S."/>
            <person name="Wang K."/>
            <person name="White C.S."/>
            <person name="Williams A.C."/>
            <person name="Williamson J."/>
            <person name="Wilson K."/>
            <person name="Woghiren I.O."/>
            <person name="Woodworth J.R."/>
            <person name="Worley K.C."/>
            <person name="Wright R.A."/>
            <person name="Wu W."/>
            <person name="Young L."/>
            <person name="Zhang L."/>
            <person name="Zhang J."/>
            <person name="Zhu Y."/>
            <person name="Muzny D.M."/>
            <person name="Weinstock G."/>
            <person name="Gibbs R.A."/>
        </authorList>
    </citation>
    <scope>NUCLEOTIDE SEQUENCE [LARGE SCALE GENOMIC DNA]</scope>
    <source>
        <strain evidence="3">LSR1</strain>
    </source>
</reference>
<dbReference type="RefSeq" id="XP_016658338.2">
    <property type="nucleotide sequence ID" value="XM_016802849.2"/>
</dbReference>
<dbReference type="PANTHER" id="PTHR20905">
    <property type="entry name" value="N-ACETYLTRANSFERASE-RELATED"/>
    <property type="match status" value="1"/>
</dbReference>
<accession>A0A8R2H5J9</accession>
<dbReference type="Gene3D" id="3.40.630.30">
    <property type="match status" value="1"/>
</dbReference>
<dbReference type="AlphaFoldDB" id="A0A8R2H5J9"/>
<dbReference type="GeneID" id="107883220"/>
<dbReference type="InterPro" id="IPR000182">
    <property type="entry name" value="GNAT_dom"/>
</dbReference>